<keyword evidence="4" id="KW-0732">Signal</keyword>
<dbReference type="InterPro" id="IPR013106">
    <property type="entry name" value="Ig_V-set"/>
</dbReference>
<evidence type="ECO:0000256" key="2">
    <source>
        <dbReference type="ARBA" id="ARBA00023130"/>
    </source>
</evidence>
<dbReference type="InParanoid" id="A0A6I8P2K6"/>
<dbReference type="AlphaFoldDB" id="A0A6I8P2K6"/>
<dbReference type="FunCoup" id="A0A6I8P2K6">
    <property type="interactions" value="298"/>
</dbReference>
<protein>
    <recommendedName>
        <fullName evidence="5">Ig-like domain-containing protein</fullName>
    </recommendedName>
</protein>
<proteinExistence type="predicted"/>
<reference evidence="6 7" key="1">
    <citation type="journal article" date="2008" name="Nature">
        <title>Genome analysis of the platypus reveals unique signatures of evolution.</title>
        <authorList>
            <person name="Warren W.C."/>
            <person name="Hillier L.W."/>
            <person name="Marshall Graves J.A."/>
            <person name="Birney E."/>
            <person name="Ponting C.P."/>
            <person name="Grutzner F."/>
            <person name="Belov K."/>
            <person name="Miller W."/>
            <person name="Clarke L."/>
            <person name="Chinwalla A.T."/>
            <person name="Yang S.P."/>
            <person name="Heger A."/>
            <person name="Locke D.P."/>
            <person name="Miethke P."/>
            <person name="Waters P.D."/>
            <person name="Veyrunes F."/>
            <person name="Fulton L."/>
            <person name="Fulton B."/>
            <person name="Graves T."/>
            <person name="Wallis J."/>
            <person name="Puente X.S."/>
            <person name="Lopez-Otin C."/>
            <person name="Ordonez G.R."/>
            <person name="Eichler E.E."/>
            <person name="Chen L."/>
            <person name="Cheng Z."/>
            <person name="Deakin J.E."/>
            <person name="Alsop A."/>
            <person name="Thompson K."/>
            <person name="Kirby P."/>
            <person name="Papenfuss A.T."/>
            <person name="Wakefield M.J."/>
            <person name="Olender T."/>
            <person name="Lancet D."/>
            <person name="Huttley G.A."/>
            <person name="Smit A.F."/>
            <person name="Pask A."/>
            <person name="Temple-Smith P."/>
            <person name="Batzer M.A."/>
            <person name="Walker J.A."/>
            <person name="Konkel M.K."/>
            <person name="Harris R.S."/>
            <person name="Whittington C.M."/>
            <person name="Wong E.S."/>
            <person name="Gemmell N.J."/>
            <person name="Buschiazzo E."/>
            <person name="Vargas Jentzsch I.M."/>
            <person name="Merkel A."/>
            <person name="Schmitz J."/>
            <person name="Zemann A."/>
            <person name="Churakov G."/>
            <person name="Kriegs J.O."/>
            <person name="Brosius J."/>
            <person name="Murchison E.P."/>
            <person name="Sachidanandam R."/>
            <person name="Smith C."/>
            <person name="Hannon G.J."/>
            <person name="Tsend-Ayush E."/>
            <person name="McMillan D."/>
            <person name="Attenborough R."/>
            <person name="Rens W."/>
            <person name="Ferguson-Smith M."/>
            <person name="Lefevre C.M."/>
            <person name="Sharp J.A."/>
            <person name="Nicholas K.R."/>
            <person name="Ray D.A."/>
            <person name="Kube M."/>
            <person name="Reinhardt R."/>
            <person name="Pringle T.H."/>
            <person name="Taylor J."/>
            <person name="Jones R.C."/>
            <person name="Nixon B."/>
            <person name="Dacheux J.L."/>
            <person name="Niwa H."/>
            <person name="Sekita Y."/>
            <person name="Huang X."/>
            <person name="Stark A."/>
            <person name="Kheradpour P."/>
            <person name="Kellis M."/>
            <person name="Flicek P."/>
            <person name="Chen Y."/>
            <person name="Webber C."/>
            <person name="Hardison R."/>
            <person name="Nelson J."/>
            <person name="Hallsworth-Pepin K."/>
            <person name="Delehaunty K."/>
            <person name="Markovic C."/>
            <person name="Minx P."/>
            <person name="Feng Y."/>
            <person name="Kremitzki C."/>
            <person name="Mitreva M."/>
            <person name="Glasscock J."/>
            <person name="Wylie T."/>
            <person name="Wohldmann P."/>
            <person name="Thiru P."/>
            <person name="Nhan M.N."/>
            <person name="Pohl C.S."/>
            <person name="Smith S.M."/>
            <person name="Hou S."/>
            <person name="Nefedov M."/>
            <person name="de Jong P.J."/>
            <person name="Renfree M.B."/>
            <person name="Mardis E.R."/>
            <person name="Wilson R.K."/>
        </authorList>
    </citation>
    <scope>NUCLEOTIDE SEQUENCE [LARGE SCALE GENOMIC DNA]</scope>
    <source>
        <strain evidence="6 7">Glennie</strain>
    </source>
</reference>
<dbReference type="GeneTree" id="ENSGT01050000244936"/>
<dbReference type="Gene3D" id="2.60.40.10">
    <property type="entry name" value="Immunoglobulins"/>
    <property type="match status" value="1"/>
</dbReference>
<dbReference type="GO" id="GO:0005576">
    <property type="term" value="C:extracellular region"/>
    <property type="evidence" value="ECO:0007669"/>
    <property type="project" value="UniProtKB-ARBA"/>
</dbReference>
<evidence type="ECO:0000256" key="4">
    <source>
        <dbReference type="SAM" id="SignalP"/>
    </source>
</evidence>
<evidence type="ECO:0000313" key="7">
    <source>
        <dbReference type="Proteomes" id="UP000002279"/>
    </source>
</evidence>
<dbReference type="Pfam" id="PF07686">
    <property type="entry name" value="V-set"/>
    <property type="match status" value="1"/>
</dbReference>
<dbReference type="Proteomes" id="UP000002279">
    <property type="component" value="Chromosome 14"/>
</dbReference>
<dbReference type="SMART" id="SM00406">
    <property type="entry name" value="IGv"/>
    <property type="match status" value="1"/>
</dbReference>
<reference evidence="6" key="3">
    <citation type="submission" date="2025-09" db="UniProtKB">
        <authorList>
            <consortium name="Ensembl"/>
        </authorList>
    </citation>
    <scope>IDENTIFICATION</scope>
    <source>
        <strain evidence="6">Glennie</strain>
    </source>
</reference>
<keyword evidence="7" id="KW-1185">Reference proteome</keyword>
<dbReference type="FunFam" id="2.60.40.10:FF:002492">
    <property type="entry name" value="Uncharacterized protein"/>
    <property type="match status" value="1"/>
</dbReference>
<name>A0A6I8P2K6_ORNAN</name>
<dbReference type="InterPro" id="IPR036179">
    <property type="entry name" value="Ig-like_dom_sf"/>
</dbReference>
<organism evidence="6 7">
    <name type="scientific">Ornithorhynchus anatinus</name>
    <name type="common">Duckbill platypus</name>
    <dbReference type="NCBI Taxonomy" id="9258"/>
    <lineage>
        <taxon>Eukaryota</taxon>
        <taxon>Metazoa</taxon>
        <taxon>Chordata</taxon>
        <taxon>Craniata</taxon>
        <taxon>Vertebrata</taxon>
        <taxon>Euteleostomi</taxon>
        <taxon>Mammalia</taxon>
        <taxon>Monotremata</taxon>
        <taxon>Ornithorhynchidae</taxon>
        <taxon>Ornithorhynchus</taxon>
    </lineage>
</organism>
<keyword evidence="3" id="KW-1280">Immunoglobulin</keyword>
<dbReference type="Bgee" id="ENSOANG00000042769">
    <property type="expression patterns" value="Expressed in liver and 5 other cell types or tissues"/>
</dbReference>
<dbReference type="GO" id="GO:0019814">
    <property type="term" value="C:immunoglobulin complex"/>
    <property type="evidence" value="ECO:0007669"/>
    <property type="project" value="UniProtKB-KW"/>
</dbReference>
<feature type="domain" description="Ig-like" evidence="5">
    <location>
        <begin position="17"/>
        <end position="148"/>
    </location>
</feature>
<dbReference type="CDD" id="cd04981">
    <property type="entry name" value="IgV_H"/>
    <property type="match status" value="1"/>
</dbReference>
<sequence>MAPAALCHSLPAPRTVPTALTIQSAFSLLSVLTLLQGVQGDVQLVESGGDLRQPGGSLRLSCKASGFSFSSNYWMSWVRQAPGKGLEWVAGIWTNSGSTYYADSVKGRFTISKDNANSLVNLQMNSLKTEDMALYYCARHSERNHILSLSETQGGFLGCSCLEEQSSRDHRQQPQPGFPIFPLNDY</sequence>
<keyword evidence="2" id="KW-1064">Adaptive immunity</keyword>
<dbReference type="Ensembl" id="ENSOANT00000069790.1">
    <property type="protein sequence ID" value="ENSOANP00000046729.1"/>
    <property type="gene ID" value="ENSOANG00000042769.1"/>
</dbReference>
<dbReference type="InterPro" id="IPR003599">
    <property type="entry name" value="Ig_sub"/>
</dbReference>
<evidence type="ECO:0000256" key="1">
    <source>
        <dbReference type="ARBA" id="ARBA00022859"/>
    </source>
</evidence>
<dbReference type="GO" id="GO:0003823">
    <property type="term" value="F:antigen binding"/>
    <property type="evidence" value="ECO:0000318"/>
    <property type="project" value="GO_Central"/>
</dbReference>
<dbReference type="SMART" id="SM00409">
    <property type="entry name" value="IG"/>
    <property type="match status" value="1"/>
</dbReference>
<evidence type="ECO:0000256" key="3">
    <source>
        <dbReference type="ARBA" id="ARBA00043265"/>
    </source>
</evidence>
<dbReference type="PANTHER" id="PTHR23266">
    <property type="entry name" value="IMMUNOGLOBULIN HEAVY CHAIN"/>
    <property type="match status" value="1"/>
</dbReference>
<dbReference type="InterPro" id="IPR007110">
    <property type="entry name" value="Ig-like_dom"/>
</dbReference>
<dbReference type="GO" id="GO:0016064">
    <property type="term" value="P:immunoglobulin mediated immune response"/>
    <property type="evidence" value="ECO:0000318"/>
    <property type="project" value="GO_Central"/>
</dbReference>
<reference evidence="6" key="2">
    <citation type="submission" date="2025-08" db="UniProtKB">
        <authorList>
            <consortium name="Ensembl"/>
        </authorList>
    </citation>
    <scope>IDENTIFICATION</scope>
    <source>
        <strain evidence="6">Glennie</strain>
    </source>
</reference>
<dbReference type="InterPro" id="IPR013783">
    <property type="entry name" value="Ig-like_fold"/>
</dbReference>
<evidence type="ECO:0000259" key="5">
    <source>
        <dbReference type="PROSITE" id="PS50835"/>
    </source>
</evidence>
<keyword evidence="1" id="KW-0391">Immunity</keyword>
<dbReference type="SUPFAM" id="SSF48726">
    <property type="entry name" value="Immunoglobulin"/>
    <property type="match status" value="1"/>
</dbReference>
<accession>A0A6I8P2K6</accession>
<feature type="signal peptide" evidence="4">
    <location>
        <begin position="1"/>
        <end position="40"/>
    </location>
</feature>
<evidence type="ECO:0000313" key="6">
    <source>
        <dbReference type="Ensembl" id="ENSOANP00000046729.1"/>
    </source>
</evidence>
<feature type="chain" id="PRO_5026264513" description="Ig-like domain-containing protein" evidence="4">
    <location>
        <begin position="41"/>
        <end position="186"/>
    </location>
</feature>
<dbReference type="InterPro" id="IPR050199">
    <property type="entry name" value="IgHV"/>
</dbReference>
<dbReference type="PROSITE" id="PS50835">
    <property type="entry name" value="IG_LIKE"/>
    <property type="match status" value="1"/>
</dbReference>